<dbReference type="Pfam" id="PF08447">
    <property type="entry name" value="PAS_3"/>
    <property type="match status" value="1"/>
</dbReference>
<sequence>MSGAAADYPLDGPLDSRTLLLIGERINQSGSWTWDVGQGVVNCSAGFCRIYELDPCVSASDFDALVQHIDPRDRNHVIRTLGEAVAQQRTARFEYRIVAANGETRHLSVIGQPMLETGGKVYVGTVSDISSRKADEGARSEAQAELARGARRATVHQMAAVIAHEVNQPLMSISSNAWAALVRLQRDSLDAAKLEELLRAIIGQSQRAGTVIQTLQALAYRRPRSEPIDLHTLVPQVLLIMRGELDRHHIAVELDLRDQPISLEGDPHQLRQVFANLVSNAVDAMREVQGRERMLRIASRTIDSNQVEVCVEDNGVGAATSSTYEQMFEPFAGTKPDGVGMGLAICRSIIERHGGRIGARGRQPYGCSVTFTLAEPAGIVSCWDRPGEST</sequence>
<organism evidence="11 12">
    <name type="scientific">Massilia niabensis</name>
    <dbReference type="NCBI Taxonomy" id="544910"/>
    <lineage>
        <taxon>Bacteria</taxon>
        <taxon>Pseudomonadati</taxon>
        <taxon>Pseudomonadota</taxon>
        <taxon>Betaproteobacteria</taxon>
        <taxon>Burkholderiales</taxon>
        <taxon>Oxalobacteraceae</taxon>
        <taxon>Telluria group</taxon>
        <taxon>Massilia</taxon>
    </lineage>
</organism>
<dbReference type="SUPFAM" id="SSF47384">
    <property type="entry name" value="Homodimeric domain of signal transducing histidine kinase"/>
    <property type="match status" value="1"/>
</dbReference>
<dbReference type="SMART" id="SM00387">
    <property type="entry name" value="HATPase_c"/>
    <property type="match status" value="1"/>
</dbReference>
<evidence type="ECO:0000256" key="3">
    <source>
        <dbReference type="ARBA" id="ARBA00022553"/>
    </source>
</evidence>
<evidence type="ECO:0000256" key="7">
    <source>
        <dbReference type="ARBA" id="ARBA00022840"/>
    </source>
</evidence>
<evidence type="ECO:0000259" key="9">
    <source>
        <dbReference type="PROSITE" id="PS50109"/>
    </source>
</evidence>
<name>A0ABW0L7Q4_9BURK</name>
<dbReference type="EC" id="2.7.13.3" evidence="2"/>
<dbReference type="GO" id="GO:0016301">
    <property type="term" value="F:kinase activity"/>
    <property type="evidence" value="ECO:0007669"/>
    <property type="project" value="UniProtKB-KW"/>
</dbReference>
<dbReference type="PROSITE" id="PS50113">
    <property type="entry name" value="PAC"/>
    <property type="match status" value="1"/>
</dbReference>
<evidence type="ECO:0000256" key="6">
    <source>
        <dbReference type="ARBA" id="ARBA00022777"/>
    </source>
</evidence>
<protein>
    <recommendedName>
        <fullName evidence="2">histidine kinase</fullName>
        <ecNumber evidence="2">2.7.13.3</ecNumber>
    </recommendedName>
</protein>
<feature type="domain" description="PAC" evidence="10">
    <location>
        <begin position="91"/>
        <end position="141"/>
    </location>
</feature>
<dbReference type="RefSeq" id="WP_379784399.1">
    <property type="nucleotide sequence ID" value="NZ_JBHSMU010000014.1"/>
</dbReference>
<dbReference type="Gene3D" id="3.30.450.20">
    <property type="entry name" value="PAS domain"/>
    <property type="match status" value="1"/>
</dbReference>
<evidence type="ECO:0000256" key="4">
    <source>
        <dbReference type="ARBA" id="ARBA00022679"/>
    </source>
</evidence>
<dbReference type="InterPro" id="IPR000014">
    <property type="entry name" value="PAS"/>
</dbReference>
<dbReference type="Gene3D" id="1.10.287.130">
    <property type="match status" value="1"/>
</dbReference>
<evidence type="ECO:0000313" key="11">
    <source>
        <dbReference type="EMBL" id="MFC5460992.1"/>
    </source>
</evidence>
<keyword evidence="8" id="KW-0902">Two-component regulatory system</keyword>
<dbReference type="PANTHER" id="PTHR43065">
    <property type="entry name" value="SENSOR HISTIDINE KINASE"/>
    <property type="match status" value="1"/>
</dbReference>
<proteinExistence type="predicted"/>
<dbReference type="CDD" id="cd00082">
    <property type="entry name" value="HisKA"/>
    <property type="match status" value="1"/>
</dbReference>
<accession>A0ABW0L7Q4</accession>
<keyword evidence="4" id="KW-0808">Transferase</keyword>
<evidence type="ECO:0000256" key="1">
    <source>
        <dbReference type="ARBA" id="ARBA00000085"/>
    </source>
</evidence>
<evidence type="ECO:0000259" key="10">
    <source>
        <dbReference type="PROSITE" id="PS50113"/>
    </source>
</evidence>
<dbReference type="SMART" id="SM00388">
    <property type="entry name" value="HisKA"/>
    <property type="match status" value="1"/>
</dbReference>
<dbReference type="SUPFAM" id="SSF55785">
    <property type="entry name" value="PYP-like sensor domain (PAS domain)"/>
    <property type="match status" value="1"/>
</dbReference>
<dbReference type="InterPro" id="IPR013655">
    <property type="entry name" value="PAS_fold_3"/>
</dbReference>
<gene>
    <name evidence="11" type="ORF">ACFPN5_14365</name>
</gene>
<evidence type="ECO:0000313" key="12">
    <source>
        <dbReference type="Proteomes" id="UP001596050"/>
    </source>
</evidence>
<dbReference type="InterPro" id="IPR036890">
    <property type="entry name" value="HATPase_C_sf"/>
</dbReference>
<dbReference type="EMBL" id="JBHSMU010000014">
    <property type="protein sequence ID" value="MFC5460992.1"/>
    <property type="molecule type" value="Genomic_DNA"/>
</dbReference>
<comment type="catalytic activity">
    <reaction evidence="1">
        <text>ATP + protein L-histidine = ADP + protein N-phospho-L-histidine.</text>
        <dbReference type="EC" id="2.7.13.3"/>
    </reaction>
</comment>
<dbReference type="Pfam" id="PF00512">
    <property type="entry name" value="HisKA"/>
    <property type="match status" value="1"/>
</dbReference>
<dbReference type="SUPFAM" id="SSF55874">
    <property type="entry name" value="ATPase domain of HSP90 chaperone/DNA topoisomerase II/histidine kinase"/>
    <property type="match status" value="1"/>
</dbReference>
<dbReference type="InterPro" id="IPR035965">
    <property type="entry name" value="PAS-like_dom_sf"/>
</dbReference>
<keyword evidence="6 11" id="KW-0418">Kinase</keyword>
<dbReference type="PANTHER" id="PTHR43065:SF10">
    <property type="entry name" value="PEROXIDE STRESS-ACTIVATED HISTIDINE KINASE MAK3"/>
    <property type="match status" value="1"/>
</dbReference>
<feature type="domain" description="Histidine kinase" evidence="9">
    <location>
        <begin position="161"/>
        <end position="377"/>
    </location>
</feature>
<dbReference type="CDD" id="cd00130">
    <property type="entry name" value="PAS"/>
    <property type="match status" value="1"/>
</dbReference>
<keyword evidence="3" id="KW-0597">Phosphoprotein</keyword>
<comment type="caution">
    <text evidence="11">The sequence shown here is derived from an EMBL/GenBank/DDBJ whole genome shotgun (WGS) entry which is preliminary data.</text>
</comment>
<dbReference type="InterPro" id="IPR003594">
    <property type="entry name" value="HATPase_dom"/>
</dbReference>
<dbReference type="Proteomes" id="UP001596050">
    <property type="component" value="Unassembled WGS sequence"/>
</dbReference>
<dbReference type="InterPro" id="IPR000700">
    <property type="entry name" value="PAS-assoc_C"/>
</dbReference>
<evidence type="ECO:0000256" key="5">
    <source>
        <dbReference type="ARBA" id="ARBA00022741"/>
    </source>
</evidence>
<dbReference type="Pfam" id="PF02518">
    <property type="entry name" value="HATPase_c"/>
    <property type="match status" value="1"/>
</dbReference>
<dbReference type="PRINTS" id="PR00344">
    <property type="entry name" value="BCTRLSENSOR"/>
</dbReference>
<dbReference type="Gene3D" id="2.10.70.100">
    <property type="match status" value="1"/>
</dbReference>
<reference evidence="12" key="1">
    <citation type="journal article" date="2019" name="Int. J. Syst. Evol. Microbiol.">
        <title>The Global Catalogue of Microorganisms (GCM) 10K type strain sequencing project: providing services to taxonomists for standard genome sequencing and annotation.</title>
        <authorList>
            <consortium name="The Broad Institute Genomics Platform"/>
            <consortium name="The Broad Institute Genome Sequencing Center for Infectious Disease"/>
            <person name="Wu L."/>
            <person name="Ma J."/>
        </authorList>
    </citation>
    <scope>NUCLEOTIDE SEQUENCE [LARGE SCALE GENOMIC DNA]</scope>
    <source>
        <strain evidence="12">KACC 12649</strain>
    </source>
</reference>
<keyword evidence="12" id="KW-1185">Reference proteome</keyword>
<dbReference type="InterPro" id="IPR004358">
    <property type="entry name" value="Sig_transdc_His_kin-like_C"/>
</dbReference>
<dbReference type="InterPro" id="IPR003661">
    <property type="entry name" value="HisK_dim/P_dom"/>
</dbReference>
<evidence type="ECO:0000256" key="8">
    <source>
        <dbReference type="ARBA" id="ARBA00023012"/>
    </source>
</evidence>
<dbReference type="InterPro" id="IPR005467">
    <property type="entry name" value="His_kinase_dom"/>
</dbReference>
<keyword evidence="7" id="KW-0067">ATP-binding</keyword>
<dbReference type="InterPro" id="IPR036097">
    <property type="entry name" value="HisK_dim/P_sf"/>
</dbReference>
<keyword evidence="5" id="KW-0547">Nucleotide-binding</keyword>
<dbReference type="Gene3D" id="3.30.565.10">
    <property type="entry name" value="Histidine kinase-like ATPase, C-terminal domain"/>
    <property type="match status" value="1"/>
</dbReference>
<evidence type="ECO:0000256" key="2">
    <source>
        <dbReference type="ARBA" id="ARBA00012438"/>
    </source>
</evidence>
<dbReference type="PROSITE" id="PS50109">
    <property type="entry name" value="HIS_KIN"/>
    <property type="match status" value="1"/>
</dbReference>